<comment type="caution">
    <text evidence="1">The sequence shown here is derived from an EMBL/GenBank/DDBJ whole genome shotgun (WGS) entry which is preliminary data.</text>
</comment>
<organism evidence="1">
    <name type="scientific">human gut metagenome</name>
    <dbReference type="NCBI Taxonomy" id="408170"/>
    <lineage>
        <taxon>unclassified sequences</taxon>
        <taxon>metagenomes</taxon>
        <taxon>organismal metagenomes</taxon>
    </lineage>
</organism>
<protein>
    <submittedName>
        <fullName evidence="1">Uncharacterized protein</fullName>
    </submittedName>
</protein>
<evidence type="ECO:0000313" key="1">
    <source>
        <dbReference type="EMBL" id="ETJ39954.1"/>
    </source>
</evidence>
<proteinExistence type="predicted"/>
<gene>
    <name evidence="1" type="ORF">Q604_UNBC06153G0001</name>
</gene>
<dbReference type="EMBL" id="AZMM01006153">
    <property type="protein sequence ID" value="ETJ39954.1"/>
    <property type="molecule type" value="Genomic_DNA"/>
</dbReference>
<reference evidence="1" key="1">
    <citation type="submission" date="2013-12" db="EMBL/GenBank/DDBJ databases">
        <title>A Varibaculum cambriense genome reconstructed from a premature infant gut community with otherwise low bacterial novelty that shifts toward anaerobic metabolism during the third week of life.</title>
        <authorList>
            <person name="Brown C.T."/>
            <person name="Sharon I."/>
            <person name="Thomas B.C."/>
            <person name="Castelle C.J."/>
            <person name="Morowitz M.J."/>
            <person name="Banfield J.F."/>
        </authorList>
    </citation>
    <scope>NUCLEOTIDE SEQUENCE</scope>
</reference>
<accession>W1YFK5</accession>
<feature type="non-terminal residue" evidence="1">
    <location>
        <position position="1"/>
    </location>
</feature>
<sequence length="42" mass="4644">QSTGMAQQLRPRTLGAAADAGAFRHVREEIIRLAIYMNLLGF</sequence>
<name>W1YFK5_9ZZZZ</name>
<dbReference type="AlphaFoldDB" id="W1YFK5"/>